<accession>A0AC35FLU3</accession>
<organism evidence="1 2">
    <name type="scientific">Panagrolaimus sp. PS1159</name>
    <dbReference type="NCBI Taxonomy" id="55785"/>
    <lineage>
        <taxon>Eukaryota</taxon>
        <taxon>Metazoa</taxon>
        <taxon>Ecdysozoa</taxon>
        <taxon>Nematoda</taxon>
        <taxon>Chromadorea</taxon>
        <taxon>Rhabditida</taxon>
        <taxon>Tylenchina</taxon>
        <taxon>Panagrolaimomorpha</taxon>
        <taxon>Panagrolaimoidea</taxon>
        <taxon>Panagrolaimidae</taxon>
        <taxon>Panagrolaimus</taxon>
    </lineage>
</organism>
<reference evidence="2" key="1">
    <citation type="submission" date="2022-11" db="UniProtKB">
        <authorList>
            <consortium name="WormBaseParasite"/>
        </authorList>
    </citation>
    <scope>IDENTIFICATION</scope>
</reference>
<protein>
    <submittedName>
        <fullName evidence="2">BTB domain-containing protein</fullName>
    </submittedName>
</protein>
<dbReference type="WBParaSite" id="PS1159_v2.g18272.t1">
    <property type="protein sequence ID" value="PS1159_v2.g18272.t1"/>
    <property type="gene ID" value="PS1159_v2.g18272"/>
</dbReference>
<proteinExistence type="predicted"/>
<name>A0AC35FLU3_9BILA</name>
<sequence length="612" mass="68342">MTDKFTALINVAEEVFENEEIDKSKTFYKKLNKYCNDRGMKGNDFGGSWRKYMSHVKKSFEDNGNRFIDNDKLRYAKLQRNLDKDYCTAAPVLHDRTSFQSNGAQSVGTEDRINAKTVSQDVTNSASNENGGNNNQSSVDIIIKSILKKHPISPNASAQSESRKRVRISSSSVTGNNNLQQTNNDPINKNMPIRVPLDVKKHPQHLRPNNILEMGNEELKLETFPIHTGGNMADKEESQTPEDGLSDSDAGDEAKYPVSDDNALNETVEIHNQSSSSAETSVSVNMLSSSVAEEHDGGQQEKHIIATTCVNNGLQNFSTAPELLSPTILPASTEFLLKDEDDPIPFKKSRQEIAVTTPSSTKTYEDVVSIAETDDISVSQNSCDTILNGTGVNLNQFSDVMLRSVSSRETDSNLQNNHVEPDDHLDAKPAQKIRSESPSFSNPPSTYQISEYCDIFASKKYYDVVIIASDETKIPAHRSILSYYSPGFDEIFEKSTEFPVQIDMKDFDVGTIQAALDFMRFKPDSIVGKELVLLKFATKYNIPKLMESCSINANKLAVTKTNVIEFIQTAYDYNLEKLKQKCLKFLAEKKKEIDIAKSKLPYNILIDLINVL</sequence>
<evidence type="ECO:0000313" key="2">
    <source>
        <dbReference type="WBParaSite" id="PS1159_v2.g18272.t1"/>
    </source>
</evidence>
<evidence type="ECO:0000313" key="1">
    <source>
        <dbReference type="Proteomes" id="UP000887580"/>
    </source>
</evidence>
<dbReference type="Proteomes" id="UP000887580">
    <property type="component" value="Unplaced"/>
</dbReference>